<dbReference type="CDD" id="cd16454">
    <property type="entry name" value="RING-H2_PA-TM-RING"/>
    <property type="match status" value="1"/>
</dbReference>
<dbReference type="GO" id="GO:0006511">
    <property type="term" value="P:ubiquitin-dependent protein catabolic process"/>
    <property type="evidence" value="ECO:0007669"/>
    <property type="project" value="TreeGrafter"/>
</dbReference>
<sequence length="241" mass="27174">MSFREEDRQKSNCPSRGLGLAAAAIGVGVGAALYYFFSKRQENPDGEASVASAWQNVTFRTGCDCQSNMDIDSDSYSTISEDETTDTSMNTDSIDPNSITSNSDTMSVDSLESDISESDSESGDYSSNLSEWDMTDSSMHINEYSFTSTPMLLRITNSISSMISPRRGNRELTEEQQMEILREQAFRERNWVTEECSICFEVIQRSQEVMTLPCSHNFHQACILPWLQEQQTCPNCRKRTE</sequence>
<accession>A0A0N0PA42</accession>
<dbReference type="OrthoDB" id="8062037at2759"/>
<keyword evidence="3" id="KW-0862">Zinc</keyword>
<evidence type="ECO:0000256" key="3">
    <source>
        <dbReference type="ARBA" id="ARBA00022833"/>
    </source>
</evidence>
<evidence type="ECO:0000256" key="2">
    <source>
        <dbReference type="ARBA" id="ARBA00022771"/>
    </source>
</evidence>
<keyword evidence="2 4" id="KW-0863">Zinc-finger</keyword>
<dbReference type="SMART" id="SM00184">
    <property type="entry name" value="RING"/>
    <property type="match status" value="1"/>
</dbReference>
<reference evidence="10" key="2">
    <citation type="submission" date="2025-04" db="UniProtKB">
        <authorList>
            <consortium name="RefSeq"/>
        </authorList>
    </citation>
    <scope>IDENTIFICATION</scope>
</reference>
<evidence type="ECO:0000256" key="5">
    <source>
        <dbReference type="SAM" id="MobiDB-lite"/>
    </source>
</evidence>
<feature type="domain" description="RING-type" evidence="7">
    <location>
        <begin position="196"/>
        <end position="237"/>
    </location>
</feature>
<evidence type="ECO:0000259" key="7">
    <source>
        <dbReference type="PROSITE" id="PS50089"/>
    </source>
</evidence>
<name>A0A0N0PA42_PAPXU</name>
<dbReference type="STRING" id="66420.A0A0N0PA42"/>
<dbReference type="InterPro" id="IPR001841">
    <property type="entry name" value="Znf_RING"/>
</dbReference>
<dbReference type="PANTHER" id="PTHR45931:SF3">
    <property type="entry name" value="RING ZINC FINGER-CONTAINING PROTEIN"/>
    <property type="match status" value="1"/>
</dbReference>
<feature type="compositionally biased region" description="Acidic residues" evidence="5">
    <location>
        <begin position="111"/>
        <end position="122"/>
    </location>
</feature>
<keyword evidence="1" id="KW-0479">Metal-binding</keyword>
<keyword evidence="9" id="KW-1185">Reference proteome</keyword>
<dbReference type="Proteomes" id="UP000694872">
    <property type="component" value="Unplaced"/>
</dbReference>
<dbReference type="RefSeq" id="XP_013174499.1">
    <property type="nucleotide sequence ID" value="XM_013319045.1"/>
</dbReference>
<dbReference type="InterPro" id="IPR013083">
    <property type="entry name" value="Znf_RING/FYVE/PHD"/>
</dbReference>
<keyword evidence="6" id="KW-1133">Transmembrane helix</keyword>
<dbReference type="Proteomes" id="UP000053268">
    <property type="component" value="Unassembled WGS sequence"/>
</dbReference>
<dbReference type="KEGG" id="pxu:106122898"/>
<evidence type="ECO:0000256" key="4">
    <source>
        <dbReference type="PROSITE-ProRule" id="PRU00175"/>
    </source>
</evidence>
<proteinExistence type="predicted"/>
<dbReference type="EMBL" id="KQ458863">
    <property type="protein sequence ID" value="KPJ04698.1"/>
    <property type="molecule type" value="Genomic_DNA"/>
</dbReference>
<dbReference type="PANTHER" id="PTHR45931">
    <property type="entry name" value="SI:CH211-59O9.10"/>
    <property type="match status" value="1"/>
</dbReference>
<evidence type="ECO:0000256" key="1">
    <source>
        <dbReference type="ARBA" id="ARBA00022723"/>
    </source>
</evidence>
<evidence type="ECO:0000313" key="9">
    <source>
        <dbReference type="Proteomes" id="UP000053268"/>
    </source>
</evidence>
<feature type="region of interest" description="Disordered" evidence="5">
    <location>
        <begin position="70"/>
        <end position="130"/>
    </location>
</feature>
<feature type="transmembrane region" description="Helical" evidence="6">
    <location>
        <begin position="18"/>
        <end position="37"/>
    </location>
</feature>
<evidence type="ECO:0000256" key="6">
    <source>
        <dbReference type="SAM" id="Phobius"/>
    </source>
</evidence>
<feature type="compositionally biased region" description="Polar residues" evidence="5">
    <location>
        <begin position="89"/>
        <end position="106"/>
    </location>
</feature>
<reference evidence="8 9" key="1">
    <citation type="journal article" date="2015" name="Nat. Commun.">
        <title>Outbred genome sequencing and CRISPR/Cas9 gene editing in butterflies.</title>
        <authorList>
            <person name="Li X."/>
            <person name="Fan D."/>
            <person name="Zhang W."/>
            <person name="Liu G."/>
            <person name="Zhang L."/>
            <person name="Zhao L."/>
            <person name="Fang X."/>
            <person name="Chen L."/>
            <person name="Dong Y."/>
            <person name="Chen Y."/>
            <person name="Ding Y."/>
            <person name="Zhao R."/>
            <person name="Feng M."/>
            <person name="Zhu Y."/>
            <person name="Feng Y."/>
            <person name="Jiang X."/>
            <person name="Zhu D."/>
            <person name="Xiang H."/>
            <person name="Feng X."/>
            <person name="Li S."/>
            <person name="Wang J."/>
            <person name="Zhang G."/>
            <person name="Kronforst M.R."/>
            <person name="Wang W."/>
        </authorList>
    </citation>
    <scope>NUCLEOTIDE SEQUENCE [LARGE SCALE GENOMIC DNA]</scope>
    <source>
        <strain evidence="8">Ya'a_city_454_Px</strain>
        <tissue evidence="8">Whole body</tissue>
    </source>
</reference>
<protein>
    <submittedName>
        <fullName evidence="10">E3 ubiquitin-protein ligase RLIM-like isoform X1</fullName>
    </submittedName>
    <submittedName>
        <fullName evidence="8">E3 ubiquitin-protein ligase SDIR1</fullName>
    </submittedName>
</protein>
<organism evidence="8 9">
    <name type="scientific">Papilio xuthus</name>
    <name type="common">Asian swallowtail butterfly</name>
    <dbReference type="NCBI Taxonomy" id="66420"/>
    <lineage>
        <taxon>Eukaryota</taxon>
        <taxon>Metazoa</taxon>
        <taxon>Ecdysozoa</taxon>
        <taxon>Arthropoda</taxon>
        <taxon>Hexapoda</taxon>
        <taxon>Insecta</taxon>
        <taxon>Pterygota</taxon>
        <taxon>Neoptera</taxon>
        <taxon>Endopterygota</taxon>
        <taxon>Lepidoptera</taxon>
        <taxon>Glossata</taxon>
        <taxon>Ditrysia</taxon>
        <taxon>Papilionoidea</taxon>
        <taxon>Papilionidae</taxon>
        <taxon>Papilioninae</taxon>
        <taxon>Papilio</taxon>
    </lineage>
</organism>
<evidence type="ECO:0000313" key="8">
    <source>
        <dbReference type="EMBL" id="KPJ04698.1"/>
    </source>
</evidence>
<dbReference type="AlphaFoldDB" id="A0A0N0PA42"/>
<dbReference type="GO" id="GO:0008270">
    <property type="term" value="F:zinc ion binding"/>
    <property type="evidence" value="ECO:0007669"/>
    <property type="project" value="UniProtKB-KW"/>
</dbReference>
<dbReference type="GO" id="GO:0005634">
    <property type="term" value="C:nucleus"/>
    <property type="evidence" value="ECO:0007669"/>
    <property type="project" value="TreeGrafter"/>
</dbReference>
<keyword evidence="6" id="KW-0812">Transmembrane</keyword>
<dbReference type="Pfam" id="PF13639">
    <property type="entry name" value="zf-RING_2"/>
    <property type="match status" value="1"/>
</dbReference>
<dbReference type="InterPro" id="IPR051834">
    <property type="entry name" value="RING_finger_E3_ligase"/>
</dbReference>
<dbReference type="Gene3D" id="3.30.40.10">
    <property type="entry name" value="Zinc/RING finger domain, C3HC4 (zinc finger)"/>
    <property type="match status" value="1"/>
</dbReference>
<dbReference type="PROSITE" id="PS50089">
    <property type="entry name" value="ZF_RING_2"/>
    <property type="match status" value="1"/>
</dbReference>
<dbReference type="SUPFAM" id="SSF57850">
    <property type="entry name" value="RING/U-box"/>
    <property type="match status" value="1"/>
</dbReference>
<keyword evidence="6" id="KW-0472">Membrane</keyword>
<evidence type="ECO:0000313" key="10">
    <source>
        <dbReference type="RefSeq" id="XP_013174499.1"/>
    </source>
</evidence>
<dbReference type="GO" id="GO:0061630">
    <property type="term" value="F:ubiquitin protein ligase activity"/>
    <property type="evidence" value="ECO:0007669"/>
    <property type="project" value="TreeGrafter"/>
</dbReference>
<gene>
    <name evidence="10" type="primary">LOC106122898</name>
    <name evidence="8" type="ORF">RR46_01187</name>
</gene>
<dbReference type="GeneID" id="106122898"/>